<comment type="caution">
    <text evidence="1">The sequence shown here is derived from an EMBL/GenBank/DDBJ whole genome shotgun (WGS) entry which is preliminary data.</text>
</comment>
<name>A0A135SGM1_9PEZI</name>
<dbReference type="EMBL" id="JFBX01000572">
    <property type="protein sequence ID" value="KXH34937.1"/>
    <property type="molecule type" value="Genomic_DNA"/>
</dbReference>
<dbReference type="AlphaFoldDB" id="A0A135SGM1"/>
<evidence type="ECO:0000313" key="1">
    <source>
        <dbReference type="EMBL" id="KXH34937.1"/>
    </source>
</evidence>
<dbReference type="Proteomes" id="UP000070328">
    <property type="component" value="Unassembled WGS sequence"/>
</dbReference>
<dbReference type="OrthoDB" id="3257981at2759"/>
<sequence>MGISKPSTSSPGPLLSLGDTNTVQASLHVGGFSAYDYWSALTRQERNKNSWCYSIATFTTTSNTTMRNFAFLLLASNAHAIPTTLWTRTDKWEQTTCSDANITDAKVLANVRWASADTNTSWKEAVAAWQAYKPGTTSAQLKFPAFISDFYGGPEGWDCQDPVNTPCSTTVQCADTKHPAGFLLLNSFSKLHDVYQKYHEALQDAQLSISATMGDFTSTFAPQLKADDQSTLIKTIMDVMAFGIGMASAGLWNIGMTSGTTVVNNELILSLKVIKDAAIFAGNNFGFAKDTFNSAISASFALGKDNTKSAKDSASVQNDLTSAMGALFDVWKKTQEDYLSEIFSGSNSTTIGMLESFIRDGMMNTLPVDINLSGMVNVVETIMFGQMIPIAWQVAPAAYTPFVLKTGDACSSTMPNTLNPYMTQETHEKAGVCWNGNQFYVLTVGNYRVDVQADTPGLPDSDPPFQLMAGATHDVLDGKNWGGITLEDIVISSYGGYLNNGNRNGYTVSLDDSAGGVDQLMWTGGVQTPGFFSLPVCTSLWNTLMNIAGSQAGKDNYPCGVVVEKTYPAT</sequence>
<gene>
    <name evidence="1" type="ORF">CSIM01_01973</name>
</gene>
<evidence type="ECO:0000313" key="2">
    <source>
        <dbReference type="Proteomes" id="UP000070328"/>
    </source>
</evidence>
<accession>A0A135SGM1</accession>
<reference evidence="1 2" key="1">
    <citation type="submission" date="2014-02" db="EMBL/GenBank/DDBJ databases">
        <title>The genome sequence of Colletotrichum simmondsii CBS122122.</title>
        <authorList>
            <person name="Baroncelli R."/>
            <person name="Thon M.R."/>
        </authorList>
    </citation>
    <scope>NUCLEOTIDE SEQUENCE [LARGE SCALE GENOMIC DNA]</scope>
    <source>
        <strain evidence="1 2">CBS122122</strain>
    </source>
</reference>
<organism evidence="1 2">
    <name type="scientific">Colletotrichum simmondsii</name>
    <dbReference type="NCBI Taxonomy" id="703756"/>
    <lineage>
        <taxon>Eukaryota</taxon>
        <taxon>Fungi</taxon>
        <taxon>Dikarya</taxon>
        <taxon>Ascomycota</taxon>
        <taxon>Pezizomycotina</taxon>
        <taxon>Sordariomycetes</taxon>
        <taxon>Hypocreomycetidae</taxon>
        <taxon>Glomerellales</taxon>
        <taxon>Glomerellaceae</taxon>
        <taxon>Colletotrichum</taxon>
        <taxon>Colletotrichum acutatum species complex</taxon>
    </lineage>
</organism>
<proteinExistence type="predicted"/>
<protein>
    <submittedName>
        <fullName evidence="1">Uncharacterized protein</fullName>
    </submittedName>
</protein>
<keyword evidence="2" id="KW-1185">Reference proteome</keyword>